<evidence type="ECO:0000256" key="1">
    <source>
        <dbReference type="ARBA" id="ARBA00009947"/>
    </source>
</evidence>
<proteinExistence type="inferred from homology"/>
<accession>A0ABQ7YPE2</accession>
<dbReference type="PANTHER" id="PTHR11875">
    <property type="entry name" value="TESTIS-SPECIFIC Y-ENCODED PROTEIN"/>
    <property type="match status" value="1"/>
</dbReference>
<gene>
    <name evidence="5" type="ORF">HID58_075942</name>
</gene>
<evidence type="ECO:0000256" key="2">
    <source>
        <dbReference type="ARBA" id="ARBA00023186"/>
    </source>
</evidence>
<sequence>MHQEGDYQPKITREIHHQSTVQIPDEGSREISCTVDLSNTGSTSSMDTKKAISTSNSCRNNKPLRRARQQASTADGISWDMEDDAIEEGENIYDSFLKNLRPCIRESLDGKTWREPNGELFKRFQGQCIYPPPPPPHLSKCNMVPSKELKLHFFFAQNPYLKNTVVNKTNHMIEEDDSILEKAIGTEIEWCPIECLDKKTWYGLPQEQFYQGQMEHDYDIRFVPLYVIFSFLCMLL</sequence>
<keyword evidence="6" id="KW-1185">Reference proteome</keyword>
<evidence type="ECO:0000256" key="3">
    <source>
        <dbReference type="RuleBase" id="RU003876"/>
    </source>
</evidence>
<name>A0ABQ7YPE2_BRANA</name>
<dbReference type="SUPFAM" id="SSF143113">
    <property type="entry name" value="NAP-like"/>
    <property type="match status" value="1"/>
</dbReference>
<dbReference type="Pfam" id="PF00956">
    <property type="entry name" value="NAP"/>
    <property type="match status" value="1"/>
</dbReference>
<evidence type="ECO:0000313" key="6">
    <source>
        <dbReference type="Proteomes" id="UP000824890"/>
    </source>
</evidence>
<dbReference type="InterPro" id="IPR002164">
    <property type="entry name" value="NAP_family"/>
</dbReference>
<dbReference type="Gene3D" id="3.30.1120.90">
    <property type="entry name" value="Nucleosome assembly protein"/>
    <property type="match status" value="1"/>
</dbReference>
<comment type="similarity">
    <text evidence="1 3">Belongs to the nucleosome assembly protein (NAP) family.</text>
</comment>
<dbReference type="Proteomes" id="UP000824890">
    <property type="component" value="Unassembled WGS sequence"/>
</dbReference>
<feature type="compositionally biased region" description="Polar residues" evidence="4">
    <location>
        <begin position="35"/>
        <end position="60"/>
    </location>
</feature>
<dbReference type="InterPro" id="IPR037231">
    <property type="entry name" value="NAP-like_sf"/>
</dbReference>
<protein>
    <submittedName>
        <fullName evidence="5">Uncharacterized protein</fullName>
    </submittedName>
</protein>
<organism evidence="5 6">
    <name type="scientific">Brassica napus</name>
    <name type="common">Rape</name>
    <dbReference type="NCBI Taxonomy" id="3708"/>
    <lineage>
        <taxon>Eukaryota</taxon>
        <taxon>Viridiplantae</taxon>
        <taxon>Streptophyta</taxon>
        <taxon>Embryophyta</taxon>
        <taxon>Tracheophyta</taxon>
        <taxon>Spermatophyta</taxon>
        <taxon>Magnoliopsida</taxon>
        <taxon>eudicotyledons</taxon>
        <taxon>Gunneridae</taxon>
        <taxon>Pentapetalae</taxon>
        <taxon>rosids</taxon>
        <taxon>malvids</taxon>
        <taxon>Brassicales</taxon>
        <taxon>Brassicaceae</taxon>
        <taxon>Brassiceae</taxon>
        <taxon>Brassica</taxon>
    </lineage>
</organism>
<reference evidence="5 6" key="1">
    <citation type="submission" date="2021-05" db="EMBL/GenBank/DDBJ databases">
        <title>Genome Assembly of Synthetic Allotetraploid Brassica napus Reveals Homoeologous Exchanges between Subgenomes.</title>
        <authorList>
            <person name="Davis J.T."/>
        </authorList>
    </citation>
    <scope>NUCLEOTIDE SEQUENCE [LARGE SCALE GENOMIC DNA]</scope>
    <source>
        <strain evidence="6">cv. Da-Ae</strain>
        <tissue evidence="5">Seedling</tissue>
    </source>
</reference>
<feature type="region of interest" description="Disordered" evidence="4">
    <location>
        <begin position="1"/>
        <end position="75"/>
    </location>
</feature>
<dbReference type="EMBL" id="JAGKQM010000017">
    <property type="protein sequence ID" value="KAH0868920.1"/>
    <property type="molecule type" value="Genomic_DNA"/>
</dbReference>
<keyword evidence="2" id="KW-0143">Chaperone</keyword>
<evidence type="ECO:0000313" key="5">
    <source>
        <dbReference type="EMBL" id="KAH0868920.1"/>
    </source>
</evidence>
<feature type="compositionally biased region" description="Basic and acidic residues" evidence="4">
    <location>
        <begin position="1"/>
        <end position="17"/>
    </location>
</feature>
<comment type="caution">
    <text evidence="5">The sequence shown here is derived from an EMBL/GenBank/DDBJ whole genome shotgun (WGS) entry which is preliminary data.</text>
</comment>
<evidence type="ECO:0000256" key="4">
    <source>
        <dbReference type="SAM" id="MobiDB-lite"/>
    </source>
</evidence>